<dbReference type="Gene3D" id="3.30.70.1150">
    <property type="entry name" value="ACT-like. Chain A, domain 2"/>
    <property type="match status" value="1"/>
</dbReference>
<dbReference type="KEGG" id="mpec:B9O19_01847"/>
<accession>A0A2K9P405</accession>
<dbReference type="Pfam" id="PF21699">
    <property type="entry name" value="TM1266-like"/>
    <property type="match status" value="1"/>
</dbReference>
<dbReference type="InterPro" id="IPR027271">
    <property type="entry name" value="Acetolactate_synth/TF_NikR_C"/>
</dbReference>
<dbReference type="RefSeq" id="WP_102366149.1">
    <property type="nucleotide sequence ID" value="NZ_CP020991.1"/>
</dbReference>
<dbReference type="InterPro" id="IPR045865">
    <property type="entry name" value="ACT-like_dom_sf"/>
</dbReference>
<reference evidence="1 2" key="1">
    <citation type="submission" date="2017-04" db="EMBL/GenBank/DDBJ databases">
        <title>Monoglobus pectinilyticus 14 draft genome.</title>
        <authorList>
            <person name="Kim C."/>
            <person name="Rosendale D.I."/>
            <person name="Kelly W.J."/>
            <person name="Tannock G.W."/>
            <person name="Patchett M.L."/>
            <person name="Jordens J.Z."/>
        </authorList>
    </citation>
    <scope>NUCLEOTIDE SEQUENCE [LARGE SCALE GENOMIC DNA]</scope>
    <source>
        <strain evidence="1 2">14</strain>
    </source>
</reference>
<dbReference type="EMBL" id="CP020991">
    <property type="protein sequence ID" value="AUO19996.1"/>
    <property type="molecule type" value="Genomic_DNA"/>
</dbReference>
<proteinExistence type="predicted"/>
<gene>
    <name evidence="1" type="ORF">B9O19_01847</name>
</gene>
<name>A0A2K9P405_9FIRM</name>
<sequence length="88" mass="9772">MENVKKLEDTRIALVGIIVENLDITDKINRIIHDYSDYIVGRMGIPYKNRGVAIISLVIDAPVNIISSLSGKLGMLDDVSVKVQYTKV</sequence>
<dbReference type="NCBIfam" id="TIGR03959">
    <property type="entry name" value="hyd_TM1266"/>
    <property type="match status" value="1"/>
</dbReference>
<evidence type="ECO:0000313" key="2">
    <source>
        <dbReference type="Proteomes" id="UP000235589"/>
    </source>
</evidence>
<dbReference type="AlphaFoldDB" id="A0A2K9P405"/>
<dbReference type="InterPro" id="IPR023860">
    <property type="entry name" value="FeFe-hyd_TM1266"/>
</dbReference>
<dbReference type="Proteomes" id="UP000235589">
    <property type="component" value="Chromosome"/>
</dbReference>
<dbReference type="GeneID" id="98063227"/>
<organism evidence="1 2">
    <name type="scientific">Monoglobus pectinilyticus</name>
    <dbReference type="NCBI Taxonomy" id="1981510"/>
    <lineage>
        <taxon>Bacteria</taxon>
        <taxon>Bacillati</taxon>
        <taxon>Bacillota</taxon>
        <taxon>Clostridia</taxon>
        <taxon>Monoglobales</taxon>
        <taxon>Monoglobaceae</taxon>
        <taxon>Monoglobus</taxon>
    </lineage>
</organism>
<dbReference type="SUPFAM" id="SSF55021">
    <property type="entry name" value="ACT-like"/>
    <property type="match status" value="1"/>
</dbReference>
<evidence type="ECO:0000313" key="1">
    <source>
        <dbReference type="EMBL" id="AUO19996.1"/>
    </source>
</evidence>
<protein>
    <submittedName>
        <fullName evidence="1">Iron-only hydrogenase system regulator</fullName>
    </submittedName>
</protein>
<keyword evidence="2" id="KW-1185">Reference proteome</keyword>
<dbReference type="OrthoDB" id="9796135at2"/>